<dbReference type="Proteomes" id="UP000269019">
    <property type="component" value="Chromosome"/>
</dbReference>
<keyword evidence="2" id="KW-1185">Reference proteome</keyword>
<protein>
    <submittedName>
        <fullName evidence="1">Uncharacterized protein</fullName>
    </submittedName>
</protein>
<evidence type="ECO:0000313" key="1">
    <source>
        <dbReference type="EMBL" id="AZA14621.1"/>
    </source>
</evidence>
<dbReference type="KEGG" id="ccho:CCHOA_11230"/>
<evidence type="ECO:0000313" key="2">
    <source>
        <dbReference type="Proteomes" id="UP000269019"/>
    </source>
</evidence>
<sequence length="54" mass="5808">MCGDDETAGGRYVVATVHVVHASMQLQWSHRVRALLHIGVLHTAPGVMNNNEGA</sequence>
<organism evidence="1 2">
    <name type="scientific">Corynebacterium choanae</name>
    <dbReference type="NCBI Taxonomy" id="1862358"/>
    <lineage>
        <taxon>Bacteria</taxon>
        <taxon>Bacillati</taxon>
        <taxon>Actinomycetota</taxon>
        <taxon>Actinomycetes</taxon>
        <taxon>Mycobacteriales</taxon>
        <taxon>Corynebacteriaceae</taxon>
        <taxon>Corynebacterium</taxon>
    </lineage>
</organism>
<name>A0A3G6J926_9CORY</name>
<gene>
    <name evidence="1" type="ORF">CCHOA_11230</name>
</gene>
<accession>A0A3G6J926</accession>
<dbReference type="AlphaFoldDB" id="A0A3G6J926"/>
<reference evidence="1 2" key="1">
    <citation type="submission" date="2018-11" db="EMBL/GenBank/DDBJ databases">
        <authorList>
            <person name="Kleinhagauer T."/>
            <person name="Glaeser S.P."/>
            <person name="Spergser J."/>
            <person name="Ruckert C."/>
            <person name="Kaempfer P."/>
            <person name="Busse H.-J."/>
        </authorList>
    </citation>
    <scope>NUCLEOTIDE SEQUENCE [LARGE SCALE GENOMIC DNA]</scope>
    <source>
        <strain evidence="1 2">200CH</strain>
    </source>
</reference>
<proteinExistence type="predicted"/>
<dbReference type="EMBL" id="CP033896">
    <property type="protein sequence ID" value="AZA14621.1"/>
    <property type="molecule type" value="Genomic_DNA"/>
</dbReference>